<dbReference type="InterPro" id="IPR001036">
    <property type="entry name" value="Acrflvin-R"/>
</dbReference>
<dbReference type="Gene3D" id="3.30.70.3400">
    <property type="match status" value="1"/>
</dbReference>
<dbReference type="Proteomes" id="UP000034601">
    <property type="component" value="Unassembled WGS sequence"/>
</dbReference>
<dbReference type="InterPro" id="IPR005791">
    <property type="entry name" value="SecD"/>
</dbReference>
<evidence type="ECO:0000256" key="7">
    <source>
        <dbReference type="ARBA" id="ARBA00023010"/>
    </source>
</evidence>
<evidence type="ECO:0000256" key="2">
    <source>
        <dbReference type="ARBA" id="ARBA00022448"/>
    </source>
</evidence>
<dbReference type="InterPro" id="IPR054384">
    <property type="entry name" value="SecDF_P1_head"/>
</dbReference>
<dbReference type="InterPro" id="IPR048631">
    <property type="entry name" value="SecD_1st"/>
</dbReference>
<evidence type="ECO:0000256" key="3">
    <source>
        <dbReference type="ARBA" id="ARBA00022475"/>
    </source>
</evidence>
<evidence type="ECO:0000256" key="8">
    <source>
        <dbReference type="ARBA" id="ARBA00023136"/>
    </source>
</evidence>
<evidence type="ECO:0000313" key="15">
    <source>
        <dbReference type="Proteomes" id="UP000034601"/>
    </source>
</evidence>
<evidence type="ECO:0000256" key="6">
    <source>
        <dbReference type="ARBA" id="ARBA00022989"/>
    </source>
</evidence>
<feature type="region of interest" description="Disordered" evidence="10">
    <location>
        <begin position="143"/>
        <end position="164"/>
    </location>
</feature>
<keyword evidence="7 9" id="KW-0811">Translocation</keyword>
<gene>
    <name evidence="9" type="primary">secD</name>
    <name evidence="14" type="ORF">UU29_C0004G0063</name>
</gene>
<dbReference type="PANTHER" id="PTHR30081:SF1">
    <property type="entry name" value="PROTEIN TRANSLOCASE SUBUNIT SECD"/>
    <property type="match status" value="1"/>
</dbReference>
<dbReference type="InterPro" id="IPR022646">
    <property type="entry name" value="SecD/SecF_CS"/>
</dbReference>
<keyword evidence="8 9" id="KW-0472">Membrane</keyword>
<dbReference type="InterPro" id="IPR055344">
    <property type="entry name" value="SecD_SecF_C_bact"/>
</dbReference>
<dbReference type="GO" id="GO:0065002">
    <property type="term" value="P:intracellular protein transmembrane transport"/>
    <property type="evidence" value="ECO:0007669"/>
    <property type="project" value="UniProtKB-UniRule"/>
</dbReference>
<evidence type="ECO:0000256" key="5">
    <source>
        <dbReference type="ARBA" id="ARBA00022927"/>
    </source>
</evidence>
<dbReference type="GO" id="GO:0005886">
    <property type="term" value="C:plasma membrane"/>
    <property type="evidence" value="ECO:0007669"/>
    <property type="project" value="UniProtKB-SubCell"/>
</dbReference>
<dbReference type="Pfam" id="PF21760">
    <property type="entry name" value="SecD_1st"/>
    <property type="match status" value="1"/>
</dbReference>
<dbReference type="InterPro" id="IPR048634">
    <property type="entry name" value="SecD_SecF_C"/>
</dbReference>
<evidence type="ECO:0000256" key="4">
    <source>
        <dbReference type="ARBA" id="ARBA00022692"/>
    </source>
</evidence>
<dbReference type="GO" id="GO:0015450">
    <property type="term" value="F:protein-transporting ATPase activity"/>
    <property type="evidence" value="ECO:0007669"/>
    <property type="project" value="InterPro"/>
</dbReference>
<comment type="subunit">
    <text evidence="9">Forms a complex with SecF. Part of the essential Sec protein translocation apparatus which comprises SecA, SecYEG and auxiliary proteins SecDF. Other proteins may also be involved.</text>
</comment>
<comment type="caution">
    <text evidence="9">Lacks conserved residue(s) required for the propagation of feature annotation.</text>
</comment>
<name>A0A0G0X7F0_9BACT</name>
<feature type="transmembrane region" description="Helical" evidence="9">
    <location>
        <begin position="432"/>
        <end position="452"/>
    </location>
</feature>
<dbReference type="AlphaFoldDB" id="A0A0G0X7F0"/>
<comment type="subcellular location">
    <subcellularLocation>
        <location evidence="1 9">Cell membrane</location>
        <topology evidence="1 9">Multi-pass membrane protein</topology>
    </subcellularLocation>
</comment>
<dbReference type="PANTHER" id="PTHR30081">
    <property type="entry name" value="PROTEIN-EXPORT MEMBRANE PROTEIN SEC"/>
    <property type="match status" value="1"/>
</dbReference>
<dbReference type="Pfam" id="PF02355">
    <property type="entry name" value="SecD_SecF_C"/>
    <property type="match status" value="1"/>
</dbReference>
<evidence type="ECO:0000259" key="12">
    <source>
        <dbReference type="Pfam" id="PF21760"/>
    </source>
</evidence>
<feature type="transmembrane region" description="Helical" evidence="9">
    <location>
        <begin position="328"/>
        <end position="348"/>
    </location>
</feature>
<dbReference type="InterPro" id="IPR022813">
    <property type="entry name" value="SecD/SecF_arch_bac"/>
</dbReference>
<evidence type="ECO:0000256" key="10">
    <source>
        <dbReference type="SAM" id="MobiDB-lite"/>
    </source>
</evidence>
<comment type="similarity">
    <text evidence="9">Belongs to the SecD/SecF family. SecD subfamily.</text>
</comment>
<feature type="domain" description="Protein translocase subunit SecDF P1" evidence="12">
    <location>
        <begin position="86"/>
        <end position="144"/>
    </location>
</feature>
<dbReference type="Gene3D" id="3.30.1360.200">
    <property type="match status" value="1"/>
</dbReference>
<evidence type="ECO:0000259" key="11">
    <source>
        <dbReference type="Pfam" id="PF02355"/>
    </source>
</evidence>
<accession>A0A0G0X7F0</accession>
<comment type="function">
    <text evidence="9">Part of the Sec protein translocase complex. Interacts with the SecYEG preprotein conducting channel. SecDF uses the proton motive force (PMF) to complete protein translocation after the ATP-dependent function of SecA.</text>
</comment>
<evidence type="ECO:0000313" key="14">
    <source>
        <dbReference type="EMBL" id="KKR83562.1"/>
    </source>
</evidence>
<keyword evidence="6 9" id="KW-1133">Transmembrane helix</keyword>
<organism evidence="14 15">
    <name type="scientific">Candidatus Daviesbacteria bacterium GW2011_GWA2_40_9</name>
    <dbReference type="NCBI Taxonomy" id="1618424"/>
    <lineage>
        <taxon>Bacteria</taxon>
        <taxon>Candidatus Daviesiibacteriota</taxon>
    </lineage>
</organism>
<feature type="transmembrane region" description="Helical" evidence="9">
    <location>
        <begin position="301"/>
        <end position="321"/>
    </location>
</feature>
<feature type="transmembrane region" description="Helical" evidence="9">
    <location>
        <begin position="409"/>
        <end position="426"/>
    </location>
</feature>
<evidence type="ECO:0000256" key="1">
    <source>
        <dbReference type="ARBA" id="ARBA00004651"/>
    </source>
</evidence>
<reference evidence="14 15" key="1">
    <citation type="journal article" date="2015" name="Nature">
        <title>rRNA introns, odd ribosomes, and small enigmatic genomes across a large radiation of phyla.</title>
        <authorList>
            <person name="Brown C.T."/>
            <person name="Hug L.A."/>
            <person name="Thomas B.C."/>
            <person name="Sharon I."/>
            <person name="Castelle C.J."/>
            <person name="Singh A."/>
            <person name="Wilkins M.J."/>
            <person name="Williams K.H."/>
            <person name="Banfield J.F."/>
        </authorList>
    </citation>
    <scope>NUCLEOTIDE SEQUENCE [LARGE SCALE GENOMIC DNA]</scope>
</reference>
<protein>
    <recommendedName>
        <fullName evidence="9">Protein translocase subunit SecD</fullName>
    </recommendedName>
</protein>
<dbReference type="SUPFAM" id="SSF82866">
    <property type="entry name" value="Multidrug efflux transporter AcrB transmembrane domain"/>
    <property type="match status" value="1"/>
</dbReference>
<keyword evidence="2 9" id="KW-0813">Transport</keyword>
<proteinExistence type="inferred from homology"/>
<feature type="transmembrane region" description="Helical" evidence="9">
    <location>
        <begin position="354"/>
        <end position="374"/>
    </location>
</feature>
<evidence type="ECO:0000259" key="13">
    <source>
        <dbReference type="Pfam" id="PF22599"/>
    </source>
</evidence>
<dbReference type="Pfam" id="PF22599">
    <property type="entry name" value="SecDF_P1_head"/>
    <property type="match status" value="1"/>
</dbReference>
<dbReference type="NCBIfam" id="TIGR01129">
    <property type="entry name" value="secD"/>
    <property type="match status" value="1"/>
</dbReference>
<dbReference type="NCBIfam" id="TIGR00916">
    <property type="entry name" value="2A0604s01"/>
    <property type="match status" value="1"/>
</dbReference>
<dbReference type="PATRIC" id="fig|1618424.3.peg.288"/>
<comment type="caution">
    <text evidence="14">The sequence shown here is derived from an EMBL/GenBank/DDBJ whole genome shotgun (WGS) entry which is preliminary data.</text>
</comment>
<feature type="domain" description="Protein export membrane protein SecD/SecF C-terminal" evidence="11">
    <location>
        <begin position="280"/>
        <end position="454"/>
    </location>
</feature>
<keyword evidence="3 9" id="KW-1003">Cell membrane</keyword>
<keyword evidence="4 9" id="KW-0812">Transmembrane</keyword>
<feature type="domain" description="SecDF P1 head subdomain" evidence="13">
    <location>
        <begin position="179"/>
        <end position="278"/>
    </location>
</feature>
<evidence type="ECO:0000256" key="9">
    <source>
        <dbReference type="HAMAP-Rule" id="MF_01463"/>
    </source>
</evidence>
<dbReference type="EMBL" id="LCAB01000004">
    <property type="protein sequence ID" value="KKR83562.1"/>
    <property type="molecule type" value="Genomic_DNA"/>
</dbReference>
<dbReference type="PRINTS" id="PR00702">
    <property type="entry name" value="ACRIFLAVINRP"/>
</dbReference>
<sequence>MTPRRVLWLIIVITILAAFINVPSTMPFPQNARVFGQEINVAFFSPANLSQMFPIKLGLDLQGGTQLTLETKMDKINSTDRDTALEAARQVIERRVNLYGVSEAVVQSSTLGEQRRILVELPGVKDPQEAVNLVGRTAQLEFRESPATSSAQATPSAQASPSAEATSSALNDIFSYQPTGLTGADLKKASVTFGSSGTKTGPQVAIEFTEEGGKKFAEITKRNVGKPLAIFLDDVPLMWPPPTVQQEIIGGSGVITGSFTSQEAKNLSIQLNAGALPVPIEILEQRSIGATLGNQSVEKSLIAGAIGILAVMIFMVAYYGIYGLLADLALIIYTLLVLTVFRTGLFILPPVTLTLAGIAGFILSVGMAVDANILTFERIKDELRSGKSGRLALEDGFSRAWTSIRDSNISSLITASILIIFGTSVVRGFALTLAIGVMVSMFSAIVVTRTFLRLLPRFRR</sequence>
<dbReference type="Pfam" id="PF07549">
    <property type="entry name" value="Sec_GG"/>
    <property type="match status" value="1"/>
</dbReference>
<dbReference type="GO" id="GO:0043952">
    <property type="term" value="P:protein transport by the Sec complex"/>
    <property type="evidence" value="ECO:0007669"/>
    <property type="project" value="UniProtKB-UniRule"/>
</dbReference>
<dbReference type="HAMAP" id="MF_01463_B">
    <property type="entry name" value="SecD_B"/>
    <property type="match status" value="1"/>
</dbReference>
<feature type="compositionally biased region" description="Low complexity" evidence="10">
    <location>
        <begin position="145"/>
        <end position="164"/>
    </location>
</feature>
<keyword evidence="5 9" id="KW-0653">Protein transport</keyword>
<dbReference type="GO" id="GO:0006605">
    <property type="term" value="P:protein targeting"/>
    <property type="evidence" value="ECO:0007669"/>
    <property type="project" value="UniProtKB-UniRule"/>
</dbReference>